<organism evidence="1 2">
    <name type="scientific">Romanomermis culicivorax</name>
    <name type="common">Nematode worm</name>
    <dbReference type="NCBI Taxonomy" id="13658"/>
    <lineage>
        <taxon>Eukaryota</taxon>
        <taxon>Metazoa</taxon>
        <taxon>Ecdysozoa</taxon>
        <taxon>Nematoda</taxon>
        <taxon>Enoplea</taxon>
        <taxon>Dorylaimia</taxon>
        <taxon>Mermithida</taxon>
        <taxon>Mermithoidea</taxon>
        <taxon>Mermithidae</taxon>
        <taxon>Romanomermis</taxon>
    </lineage>
</organism>
<accession>A0A915HPQ5</accession>
<sequence length="131" mass="15284">MIDCATNTANQFAIFMHTSFHYSVDETRSTNSCEPFKIVLKCIQKTQIMYHHQKRVATREMKQKVKKERKSNKNTNIKVEKTITKDLHSLLHIEKMKTMTVERIDMVNIDQTNAPESIITNDTLLNRNANT</sequence>
<evidence type="ECO:0000313" key="1">
    <source>
        <dbReference type="Proteomes" id="UP000887565"/>
    </source>
</evidence>
<dbReference type="AlphaFoldDB" id="A0A915HPQ5"/>
<dbReference type="WBParaSite" id="nRc.2.0.1.t03445-RA">
    <property type="protein sequence ID" value="nRc.2.0.1.t03445-RA"/>
    <property type="gene ID" value="nRc.2.0.1.g03445"/>
</dbReference>
<keyword evidence="1" id="KW-1185">Reference proteome</keyword>
<evidence type="ECO:0000313" key="2">
    <source>
        <dbReference type="WBParaSite" id="nRc.2.0.1.t03445-RA"/>
    </source>
</evidence>
<dbReference type="Proteomes" id="UP000887565">
    <property type="component" value="Unplaced"/>
</dbReference>
<reference evidence="2" key="1">
    <citation type="submission" date="2022-11" db="UniProtKB">
        <authorList>
            <consortium name="WormBaseParasite"/>
        </authorList>
    </citation>
    <scope>IDENTIFICATION</scope>
</reference>
<proteinExistence type="predicted"/>
<name>A0A915HPQ5_ROMCU</name>
<protein>
    <submittedName>
        <fullName evidence="2">Uncharacterized protein</fullName>
    </submittedName>
</protein>